<reference evidence="1" key="1">
    <citation type="journal article" date="2022" name="J Environ Chem Eng">
        <title>Biodegradation of petroleum oil using a constructed nonpathogenic and heavy metal-tolerant bacterial consortium isolated from marine sponges.</title>
        <authorList>
            <person name="Dechsakulwatana C."/>
            <person name="Rungsihiranrut A."/>
            <person name="Muangchinda C."/>
            <person name="Ningthoujam R."/>
            <person name="Klankeo P."/>
            <person name="Pinyakong O."/>
        </authorList>
    </citation>
    <scope>NUCLEOTIDE SEQUENCE</scope>
    <source>
        <strain evidence="1">TL01-2</strain>
    </source>
</reference>
<comment type="caution">
    <text evidence="1">The sequence shown here is derived from an EMBL/GenBank/DDBJ whole genome shotgun (WGS) entry which is preliminary data.</text>
</comment>
<sequence length="112" mass="13274">MKVDYFFINEAEDKISGPNIESNKKVKKIFSVEEIKVLIEEPDVLLFVNKHDNLLEPIFKEELLRKWDKEFASNINTNDYGSVDDYENGYFYYIDVWKMGENAKIVVFSLQH</sequence>
<dbReference type="Proteomes" id="UP001269400">
    <property type="component" value="Unassembled WGS sequence"/>
</dbReference>
<dbReference type="AlphaFoldDB" id="A0AAX6NEC3"/>
<evidence type="ECO:0000313" key="1">
    <source>
        <dbReference type="EMBL" id="MDU9694202.1"/>
    </source>
</evidence>
<name>A0AAX6NEC3_PRIAR</name>
<evidence type="ECO:0000313" key="2">
    <source>
        <dbReference type="Proteomes" id="UP001269400"/>
    </source>
</evidence>
<dbReference type="RefSeq" id="WP_316911414.1">
    <property type="nucleotide sequence ID" value="NZ_JAPTGD010000002.1"/>
</dbReference>
<proteinExistence type="predicted"/>
<organism evidence="1 2">
    <name type="scientific">Priestia aryabhattai</name>
    <name type="common">Bacillus aryabhattai</name>
    <dbReference type="NCBI Taxonomy" id="412384"/>
    <lineage>
        <taxon>Bacteria</taxon>
        <taxon>Bacillati</taxon>
        <taxon>Bacillota</taxon>
        <taxon>Bacilli</taxon>
        <taxon>Bacillales</taxon>
        <taxon>Bacillaceae</taxon>
        <taxon>Priestia</taxon>
    </lineage>
</organism>
<reference evidence="1" key="2">
    <citation type="submission" date="2022-12" db="EMBL/GenBank/DDBJ databases">
        <authorList>
            <person name="Dechsakulwatana C."/>
            <person name="Rungsihiranrut A."/>
            <person name="Muangchinda C."/>
            <person name="Ningthoujam R."/>
            <person name="Klankeo P."/>
            <person name="Pinyakong O."/>
        </authorList>
    </citation>
    <scope>NUCLEOTIDE SEQUENCE</scope>
    <source>
        <strain evidence="1">TL01-2</strain>
    </source>
</reference>
<dbReference type="EMBL" id="JAPTGD010000002">
    <property type="protein sequence ID" value="MDU9694202.1"/>
    <property type="molecule type" value="Genomic_DNA"/>
</dbReference>
<gene>
    <name evidence="1" type="ORF">O0Q50_23740</name>
</gene>
<accession>A0AAX6NEC3</accession>
<protein>
    <submittedName>
        <fullName evidence="1">Uncharacterized protein</fullName>
    </submittedName>
</protein>